<evidence type="ECO:0000256" key="2">
    <source>
        <dbReference type="ARBA" id="ARBA00022840"/>
    </source>
</evidence>
<dbReference type="AlphaFoldDB" id="A0A645DNG4"/>
<dbReference type="GO" id="GO:0016787">
    <property type="term" value="F:hydrolase activity"/>
    <property type="evidence" value="ECO:0007669"/>
    <property type="project" value="UniProtKB-KW"/>
</dbReference>
<dbReference type="GO" id="GO:0005524">
    <property type="term" value="F:ATP binding"/>
    <property type="evidence" value="ECO:0007669"/>
    <property type="project" value="UniProtKB-KW"/>
</dbReference>
<reference evidence="5" key="1">
    <citation type="submission" date="2019-08" db="EMBL/GenBank/DDBJ databases">
        <authorList>
            <person name="Kucharzyk K."/>
            <person name="Murdoch R.W."/>
            <person name="Higgins S."/>
            <person name="Loffler F."/>
        </authorList>
    </citation>
    <scope>NUCLEOTIDE SEQUENCE</scope>
</reference>
<keyword evidence="3" id="KW-0238">DNA-binding</keyword>
<feature type="domain" description="Primosomal protein N C-terminal" evidence="4">
    <location>
        <begin position="23"/>
        <end position="119"/>
    </location>
</feature>
<evidence type="ECO:0000256" key="3">
    <source>
        <dbReference type="ARBA" id="ARBA00023125"/>
    </source>
</evidence>
<evidence type="ECO:0000259" key="4">
    <source>
        <dbReference type="Pfam" id="PF18074"/>
    </source>
</evidence>
<gene>
    <name evidence="5" type="primary">priA_35</name>
    <name evidence="5" type="ORF">SDC9_137454</name>
</gene>
<sequence>MENDYISFYKEEIEIRRSMNYPPFAKILAINLSSEDEKLLIKSIQDLGDKLHLKLDNNDKMEVLGPCPCGISKIKNAYRWQIIIKGDFTLELAEDIKNITYNELSSVYNYIRVSLDVNPNNLL</sequence>
<comment type="caution">
    <text evidence="5">The sequence shown here is derived from an EMBL/GenBank/DDBJ whole genome shotgun (WGS) entry which is preliminary data.</text>
</comment>
<evidence type="ECO:0000256" key="1">
    <source>
        <dbReference type="ARBA" id="ARBA00022741"/>
    </source>
</evidence>
<dbReference type="GO" id="GO:0043138">
    <property type="term" value="F:3'-5' DNA helicase activity"/>
    <property type="evidence" value="ECO:0007669"/>
    <property type="project" value="TreeGrafter"/>
</dbReference>
<keyword evidence="5" id="KW-0378">Hydrolase</keyword>
<dbReference type="InterPro" id="IPR041236">
    <property type="entry name" value="PriA_C"/>
</dbReference>
<name>A0A645DNG4_9ZZZZ</name>
<dbReference type="PANTHER" id="PTHR30580:SF0">
    <property type="entry name" value="PRIMOSOMAL PROTEIN N"/>
    <property type="match status" value="1"/>
</dbReference>
<evidence type="ECO:0000313" key="5">
    <source>
        <dbReference type="EMBL" id="MPM90333.1"/>
    </source>
</evidence>
<dbReference type="Pfam" id="PF18074">
    <property type="entry name" value="PriA_C"/>
    <property type="match status" value="1"/>
</dbReference>
<dbReference type="EMBL" id="VSSQ01037605">
    <property type="protein sequence ID" value="MPM90333.1"/>
    <property type="molecule type" value="Genomic_DNA"/>
</dbReference>
<keyword evidence="2" id="KW-0067">ATP-binding</keyword>
<proteinExistence type="predicted"/>
<dbReference type="GO" id="GO:0006270">
    <property type="term" value="P:DNA replication initiation"/>
    <property type="evidence" value="ECO:0007669"/>
    <property type="project" value="TreeGrafter"/>
</dbReference>
<keyword evidence="1" id="KW-0547">Nucleotide-binding</keyword>
<organism evidence="5">
    <name type="scientific">bioreactor metagenome</name>
    <dbReference type="NCBI Taxonomy" id="1076179"/>
    <lineage>
        <taxon>unclassified sequences</taxon>
        <taxon>metagenomes</taxon>
        <taxon>ecological metagenomes</taxon>
    </lineage>
</organism>
<dbReference type="PANTHER" id="PTHR30580">
    <property type="entry name" value="PRIMOSOMAL PROTEIN N"/>
    <property type="match status" value="1"/>
</dbReference>
<dbReference type="GO" id="GO:0003677">
    <property type="term" value="F:DNA binding"/>
    <property type="evidence" value="ECO:0007669"/>
    <property type="project" value="UniProtKB-KW"/>
</dbReference>
<dbReference type="GO" id="GO:0006310">
    <property type="term" value="P:DNA recombination"/>
    <property type="evidence" value="ECO:0007669"/>
    <property type="project" value="TreeGrafter"/>
</dbReference>
<dbReference type="GO" id="GO:0006302">
    <property type="term" value="P:double-strand break repair"/>
    <property type="evidence" value="ECO:0007669"/>
    <property type="project" value="TreeGrafter"/>
</dbReference>
<protein>
    <submittedName>
        <fullName evidence="5">Primosomal protein N</fullName>
        <ecNumber evidence="5">3.6.4.-</ecNumber>
    </submittedName>
</protein>
<dbReference type="EC" id="3.6.4.-" evidence="5"/>
<accession>A0A645DNG4</accession>